<evidence type="ECO:0000313" key="11">
    <source>
        <dbReference type="EMBL" id="BAO20820.1"/>
    </source>
</evidence>
<feature type="binding site" evidence="6">
    <location>
        <position position="306"/>
    </location>
    <ligand>
        <name>Na(+)</name>
        <dbReference type="ChEBI" id="CHEBI:29101"/>
        <label>1</label>
    </ligand>
</feature>
<feature type="transmembrane region" description="Helical" evidence="10">
    <location>
        <begin position="221"/>
        <end position="240"/>
    </location>
</feature>
<dbReference type="PRINTS" id="PR00176">
    <property type="entry name" value="NANEUSMPORT"/>
</dbReference>
<evidence type="ECO:0000256" key="3">
    <source>
        <dbReference type="ARBA" id="ARBA00022692"/>
    </source>
</evidence>
<keyword evidence="5 10" id="KW-0472">Membrane</keyword>
<evidence type="ECO:0000256" key="1">
    <source>
        <dbReference type="ARBA" id="ARBA00004141"/>
    </source>
</evidence>
<feature type="binding site" evidence="6">
    <location>
        <position position="51"/>
    </location>
    <ligand>
        <name>Na(+)</name>
        <dbReference type="ChEBI" id="CHEBI:29101"/>
        <label>1</label>
    </ligand>
</feature>
<dbReference type="PROSITE" id="PS00754">
    <property type="entry name" value="NA_NEUROTRAN_SYMP_2"/>
    <property type="match status" value="1"/>
</dbReference>
<feature type="transmembrane region" description="Helical" evidence="10">
    <location>
        <begin position="433"/>
        <end position="458"/>
    </location>
</feature>
<feature type="transmembrane region" description="Helical" evidence="10">
    <location>
        <begin position="252"/>
        <end position="275"/>
    </location>
</feature>
<feature type="region of interest" description="Disordered" evidence="9">
    <location>
        <begin position="1"/>
        <end position="28"/>
    </location>
</feature>
<comment type="subcellular location">
    <subcellularLocation>
        <location evidence="1">Membrane</location>
        <topology evidence="1">Multi-pass membrane protein</topology>
    </subcellularLocation>
</comment>
<sequence length="611" mass="68969">MQIEKYELEPLSDNRQSTTSNDNDGDTKRTQWSNKFEFILSCVGFCVGLGNVWRFPYLCYKNGGGAFLVPYLLTALFAGLPMYFMELALGQWLSIGGLGVWKICPIFKGVGYAAAVMAAWLNSYYIVILAWAVYYLINSFTSVLPWSSCNNEWNTKQCMSDYRRQSTPVNCSNETNLMGLNMSANATLCLQDDINSTSPVREFWERHVLQISSGVDEPGSIRWQIALCLLLVWILCYFCIWKGVKWTGKVVYFTATFPYILLIILLIRGVTLPGAAEGIKFYILPDINRLQDSQVWIDAATQIFFSYGLGLGSLIALGSYNKYHNNVYKDAMMISLLNSCTSIFAGFVIFSVIGFMAHEQNQPVSEVAASGPGLAFLAYPSAVIQLPISPLWSILFFLMILMLGMDSQFCTMEGFFTALIDEFPHHLRKRRELFIGFVCFLSYLVGLSMVTEGGMYVFQLFDNYSASGLCLLTLIFFECIAIGWGYGVDRFYDNLKSMFGYYPSVFFKFSWVISTPALSLGILLFSLVKFKPVKYLDYSYPTWAHVVGGFMAMSSVSIIPIYMIYKCITTPGTIEERVKKLFRPNIELPDGIGPPPPYSTVTTYTERNIMI</sequence>
<feature type="binding site" evidence="6">
    <location>
        <position position="407"/>
    </location>
    <ligand>
        <name>Na(+)</name>
        <dbReference type="ChEBI" id="CHEBI:29101"/>
        <label>1</label>
    </ligand>
</feature>
<keyword evidence="6" id="KW-0915">Sodium</keyword>
<dbReference type="GO" id="GO:0043005">
    <property type="term" value="C:neuron projection"/>
    <property type="evidence" value="ECO:0007669"/>
    <property type="project" value="TreeGrafter"/>
</dbReference>
<reference evidence="11" key="1">
    <citation type="journal article" date="2013" name="PLoS ONE">
        <title>Evolutionary History of the GABA Transporter (GAT) Group Revealed by Marine Invertebrate GAT-1.</title>
        <authorList>
            <person name="Kinjo A."/>
            <person name="Koito T."/>
            <person name="Kawaguchi S."/>
            <person name="Inoue K."/>
        </authorList>
    </citation>
    <scope>NUCLEOTIDE SEQUENCE</scope>
    <source>
        <tissue evidence="11">Gill</tissue>
    </source>
</reference>
<dbReference type="InterPro" id="IPR037272">
    <property type="entry name" value="SNS_sf"/>
</dbReference>
<dbReference type="NCBIfam" id="NF037979">
    <property type="entry name" value="Na_transp"/>
    <property type="match status" value="1"/>
</dbReference>
<dbReference type="GO" id="GO:0005886">
    <property type="term" value="C:plasma membrane"/>
    <property type="evidence" value="ECO:0007669"/>
    <property type="project" value="TreeGrafter"/>
</dbReference>
<keyword evidence="3 8" id="KW-0812">Transmembrane</keyword>
<feature type="transmembrane region" description="Helical" evidence="10">
    <location>
        <begin position="542"/>
        <end position="565"/>
    </location>
</feature>
<evidence type="ECO:0000256" key="9">
    <source>
        <dbReference type="SAM" id="MobiDB-lite"/>
    </source>
</evidence>
<keyword evidence="4 10" id="KW-1133">Transmembrane helix</keyword>
<feature type="transmembrane region" description="Helical" evidence="10">
    <location>
        <begin position="295"/>
        <end position="320"/>
    </location>
</feature>
<feature type="transmembrane region" description="Helical" evidence="10">
    <location>
        <begin position="38"/>
        <end position="56"/>
    </location>
</feature>
<keyword evidence="2 8" id="KW-0813">Transport</keyword>
<evidence type="ECO:0000256" key="2">
    <source>
        <dbReference type="ARBA" id="ARBA00022448"/>
    </source>
</evidence>
<dbReference type="Pfam" id="PF00209">
    <property type="entry name" value="SNF"/>
    <property type="match status" value="1"/>
</dbReference>
<feature type="binding site" evidence="6">
    <location>
        <position position="338"/>
    </location>
    <ligand>
        <name>Na(+)</name>
        <dbReference type="ChEBI" id="CHEBI:29101"/>
        <label>1</label>
    </ligand>
</feature>
<dbReference type="GO" id="GO:0046872">
    <property type="term" value="F:metal ion binding"/>
    <property type="evidence" value="ECO:0007669"/>
    <property type="project" value="UniProtKB-KW"/>
</dbReference>
<feature type="binding site" evidence="6">
    <location>
        <position position="44"/>
    </location>
    <ligand>
        <name>Na(+)</name>
        <dbReference type="ChEBI" id="CHEBI:29101"/>
        <label>2</label>
    </ligand>
</feature>
<feature type="transmembrane region" description="Helical" evidence="10">
    <location>
        <begin position="509"/>
        <end position="530"/>
    </location>
</feature>
<feature type="transmembrane region" description="Helical" evidence="10">
    <location>
        <begin position="332"/>
        <end position="357"/>
    </location>
</feature>
<keyword evidence="7" id="KW-1015">Disulfide bond</keyword>
<feature type="transmembrane region" description="Helical" evidence="10">
    <location>
        <begin position="377"/>
        <end position="403"/>
    </location>
</feature>
<accession>V5YTB4</accession>
<dbReference type="PROSITE" id="PS00610">
    <property type="entry name" value="NA_NEUROTRAN_SYMP_1"/>
    <property type="match status" value="1"/>
</dbReference>
<dbReference type="InterPro" id="IPR000175">
    <property type="entry name" value="Na/ntran_symport"/>
</dbReference>
<feature type="compositionally biased region" description="Polar residues" evidence="9">
    <location>
        <begin position="13"/>
        <end position="22"/>
    </location>
</feature>
<dbReference type="CDD" id="cd11496">
    <property type="entry name" value="SLC6sbd-TauT-like"/>
    <property type="match status" value="1"/>
</dbReference>
<evidence type="ECO:0000256" key="5">
    <source>
        <dbReference type="ARBA" id="ARBA00023136"/>
    </source>
</evidence>
<dbReference type="PANTHER" id="PTHR11616:SF265">
    <property type="entry name" value="TRANSPORTER"/>
    <property type="match status" value="1"/>
</dbReference>
<dbReference type="EMBL" id="AB819738">
    <property type="protein sequence ID" value="BAO20820.1"/>
    <property type="molecule type" value="mRNA"/>
</dbReference>
<proteinExistence type="evidence at transcript level"/>
<evidence type="ECO:0000256" key="8">
    <source>
        <dbReference type="RuleBase" id="RU003732"/>
    </source>
</evidence>
<organism evidence="11">
    <name type="scientific">Bathymodiolus septemdierum</name>
    <dbReference type="NCBI Taxonomy" id="220392"/>
    <lineage>
        <taxon>Eukaryota</taxon>
        <taxon>Metazoa</taxon>
        <taxon>Spiralia</taxon>
        <taxon>Lophotrochozoa</taxon>
        <taxon>Mollusca</taxon>
        <taxon>Bivalvia</taxon>
        <taxon>Autobranchia</taxon>
        <taxon>Pteriomorphia</taxon>
        <taxon>Mytilida</taxon>
        <taxon>Mytiloidea</taxon>
        <taxon>Mytilidae</taxon>
        <taxon>Bathymodiolinae</taxon>
        <taxon>Bathymodiolus</taxon>
    </lineage>
</organism>
<feature type="binding site" evidence="6">
    <location>
        <position position="47"/>
    </location>
    <ligand>
        <name>Na(+)</name>
        <dbReference type="ChEBI" id="CHEBI:29101"/>
        <label>1</label>
    </ligand>
</feature>
<dbReference type="GO" id="GO:0005332">
    <property type="term" value="F:gamma-aminobutyric acid:sodium:chloride symporter activity"/>
    <property type="evidence" value="ECO:0007669"/>
    <property type="project" value="TreeGrafter"/>
</dbReference>
<gene>
    <name evidence="11" type="primary">SLC6A1</name>
</gene>
<feature type="binding site" evidence="6">
    <location>
        <position position="406"/>
    </location>
    <ligand>
        <name>Na(+)</name>
        <dbReference type="ChEBI" id="CHEBI:29101"/>
        <label>1</label>
    </ligand>
</feature>
<evidence type="ECO:0000256" key="7">
    <source>
        <dbReference type="PIRSR" id="PIRSR600175-2"/>
    </source>
</evidence>
<comment type="similarity">
    <text evidence="8">Belongs to the sodium:neurotransmitter symporter (SNF) (TC 2.A.22) family.</text>
</comment>
<evidence type="ECO:0000256" key="10">
    <source>
        <dbReference type="SAM" id="Phobius"/>
    </source>
</evidence>
<feature type="transmembrane region" description="Helical" evidence="10">
    <location>
        <begin position="464"/>
        <end position="488"/>
    </location>
</feature>
<dbReference type="AlphaFoldDB" id="V5YTB4"/>
<keyword evidence="6" id="KW-0479">Metal-binding</keyword>
<evidence type="ECO:0000256" key="6">
    <source>
        <dbReference type="PIRSR" id="PIRSR600175-1"/>
    </source>
</evidence>
<name>V5YTB4_9BIVA</name>
<evidence type="ECO:0000256" key="4">
    <source>
        <dbReference type="ARBA" id="ARBA00022989"/>
    </source>
</evidence>
<feature type="transmembrane region" description="Helical" evidence="10">
    <location>
        <begin position="110"/>
        <end position="137"/>
    </location>
</feature>
<protein>
    <recommendedName>
        <fullName evidence="8">Transporter</fullName>
    </recommendedName>
</protein>
<dbReference type="PROSITE" id="PS50267">
    <property type="entry name" value="NA_NEUROTRAN_SYMP_3"/>
    <property type="match status" value="1"/>
</dbReference>
<dbReference type="PANTHER" id="PTHR11616">
    <property type="entry name" value="SODIUM/CHLORIDE DEPENDENT TRANSPORTER"/>
    <property type="match status" value="1"/>
</dbReference>
<dbReference type="SUPFAM" id="SSF161070">
    <property type="entry name" value="SNF-like"/>
    <property type="match status" value="1"/>
</dbReference>
<keyword evidence="8" id="KW-0769">Symport</keyword>
<feature type="disulfide bond" evidence="7">
    <location>
        <begin position="149"/>
        <end position="158"/>
    </location>
</feature>
<feature type="binding site" evidence="6">
    <location>
        <position position="403"/>
    </location>
    <ligand>
        <name>Na(+)</name>
        <dbReference type="ChEBI" id="CHEBI:29101"/>
        <label>1</label>
    </ligand>
</feature>
<feature type="transmembrane region" description="Helical" evidence="10">
    <location>
        <begin position="68"/>
        <end position="89"/>
    </location>
</feature>